<dbReference type="GO" id="GO:0016020">
    <property type="term" value="C:membrane"/>
    <property type="evidence" value="ECO:0007669"/>
    <property type="project" value="InterPro"/>
</dbReference>
<dbReference type="SMART" id="SM00924">
    <property type="entry name" value="MgtE_N"/>
    <property type="match status" value="1"/>
</dbReference>
<dbReference type="Gene3D" id="1.25.60.10">
    <property type="entry name" value="MgtE N-terminal domain-like"/>
    <property type="match status" value="1"/>
</dbReference>
<feature type="non-terminal residue" evidence="3">
    <location>
        <position position="311"/>
    </location>
</feature>
<accession>A0A382JH18</accession>
<dbReference type="SUPFAM" id="SSF161093">
    <property type="entry name" value="MgtE membrane domain-like"/>
    <property type="match status" value="1"/>
</dbReference>
<dbReference type="InterPro" id="IPR038076">
    <property type="entry name" value="MgtE_N_sf"/>
</dbReference>
<protein>
    <recommendedName>
        <fullName evidence="2">CBS domain-containing protein</fullName>
    </recommendedName>
</protein>
<dbReference type="InterPro" id="IPR006668">
    <property type="entry name" value="Mg_transptr_MgtE_intracell_dom"/>
</dbReference>
<dbReference type="SUPFAM" id="SSF158791">
    <property type="entry name" value="MgtE N-terminal domain-like"/>
    <property type="match status" value="1"/>
</dbReference>
<proteinExistence type="predicted"/>
<dbReference type="EMBL" id="UINC01073805">
    <property type="protein sequence ID" value="SVC10467.1"/>
    <property type="molecule type" value="Genomic_DNA"/>
</dbReference>
<keyword evidence="1" id="KW-0472">Membrane</keyword>
<dbReference type="Pfam" id="PF00571">
    <property type="entry name" value="CBS"/>
    <property type="match status" value="1"/>
</dbReference>
<reference evidence="3" key="1">
    <citation type="submission" date="2018-05" db="EMBL/GenBank/DDBJ databases">
        <authorList>
            <person name="Lanie J.A."/>
            <person name="Ng W.-L."/>
            <person name="Kazmierczak K.M."/>
            <person name="Andrzejewski T.M."/>
            <person name="Davidsen T.M."/>
            <person name="Wayne K.J."/>
            <person name="Tettelin H."/>
            <person name="Glass J.I."/>
            <person name="Rusch D."/>
            <person name="Podicherti R."/>
            <person name="Tsui H.-C.T."/>
            <person name="Winkler M.E."/>
        </authorList>
    </citation>
    <scope>NUCLEOTIDE SEQUENCE</scope>
</reference>
<gene>
    <name evidence="3" type="ORF">METZ01_LOCUS263321</name>
</gene>
<dbReference type="InterPro" id="IPR046342">
    <property type="entry name" value="CBS_dom_sf"/>
</dbReference>
<dbReference type="InterPro" id="IPR036739">
    <property type="entry name" value="SLC41_membr_dom_sf"/>
</dbReference>
<dbReference type="SUPFAM" id="SSF54631">
    <property type="entry name" value="CBS-domain pair"/>
    <property type="match status" value="1"/>
</dbReference>
<dbReference type="CDD" id="cd04606">
    <property type="entry name" value="CBS_pair_Mg_transporter"/>
    <property type="match status" value="1"/>
</dbReference>
<dbReference type="PANTHER" id="PTHR43773:SF1">
    <property type="entry name" value="MAGNESIUM TRANSPORTER MGTE"/>
    <property type="match status" value="1"/>
</dbReference>
<dbReference type="Pfam" id="PF03448">
    <property type="entry name" value="MgtE_N"/>
    <property type="match status" value="1"/>
</dbReference>
<evidence type="ECO:0000256" key="1">
    <source>
        <dbReference type="SAM" id="Phobius"/>
    </source>
</evidence>
<dbReference type="PANTHER" id="PTHR43773">
    <property type="entry name" value="MAGNESIUM TRANSPORTER MGTE"/>
    <property type="match status" value="1"/>
</dbReference>
<keyword evidence="1" id="KW-0812">Transmembrane</keyword>
<evidence type="ECO:0000259" key="2">
    <source>
        <dbReference type="PROSITE" id="PS51371"/>
    </source>
</evidence>
<feature type="transmembrane region" description="Helical" evidence="1">
    <location>
        <begin position="285"/>
        <end position="303"/>
    </location>
</feature>
<organism evidence="3">
    <name type="scientific">marine metagenome</name>
    <dbReference type="NCBI Taxonomy" id="408172"/>
    <lineage>
        <taxon>unclassified sequences</taxon>
        <taxon>metagenomes</taxon>
        <taxon>ecological metagenomes</taxon>
    </lineage>
</organism>
<dbReference type="Gene3D" id="3.10.580.10">
    <property type="entry name" value="CBS-domain"/>
    <property type="match status" value="1"/>
</dbReference>
<dbReference type="PROSITE" id="PS51371">
    <property type="entry name" value="CBS"/>
    <property type="match status" value="1"/>
</dbReference>
<keyword evidence="1" id="KW-1133">Transmembrane helix</keyword>
<feature type="domain" description="CBS" evidence="2">
    <location>
        <begin position="201"/>
        <end position="260"/>
    </location>
</feature>
<dbReference type="GO" id="GO:0015095">
    <property type="term" value="F:magnesium ion transmembrane transporter activity"/>
    <property type="evidence" value="ECO:0007669"/>
    <property type="project" value="InterPro"/>
</dbReference>
<name>A0A382JH18_9ZZZZ</name>
<dbReference type="AlphaFoldDB" id="A0A382JH18"/>
<dbReference type="InterPro" id="IPR000644">
    <property type="entry name" value="CBS_dom"/>
</dbReference>
<sequence length="311" mass="34743">MNKNPEQKLPTIDALHEALESDNRETAKIVIASLHPSEIADILESVPGREREDLWGLIDAEIEGDVLAHMQDAVRAEFLEHLRPDEVIDATKDLEADDVADILQDLPEDIAGTILQSMDEQNRLRLSSILTYPEDTAGGLMNVDVVAIRADVPLDVVARYLRLLGTIPEKTDNIMVVDRKNKYLGVLPLAELLIRDQETKVSQWMEEEPYIFVSTQTTEVAKIFEQRDLVSAAVVDENGFLLGRITVDDVVDVIQKEAEQAVRSMAGLSGEEMFSPIMASTKRRAIWLGINLLTAFLGAWVIGRFEDTIQQ</sequence>
<evidence type="ECO:0000313" key="3">
    <source>
        <dbReference type="EMBL" id="SVC10467.1"/>
    </source>
</evidence>
<dbReference type="InterPro" id="IPR006669">
    <property type="entry name" value="MgtE_transporter"/>
</dbReference>